<dbReference type="Pfam" id="PF03403">
    <property type="entry name" value="PAF-AH_p_II"/>
    <property type="match status" value="1"/>
</dbReference>
<feature type="signal peptide" evidence="4">
    <location>
        <begin position="1"/>
        <end position="25"/>
    </location>
</feature>
<dbReference type="PANTHER" id="PTHR10272">
    <property type="entry name" value="PLATELET-ACTIVATING FACTOR ACETYLHYDROLASE"/>
    <property type="match status" value="1"/>
</dbReference>
<dbReference type="EMBL" id="CP001848">
    <property type="protein sequence ID" value="ADB16378.1"/>
    <property type="molecule type" value="Genomic_DNA"/>
</dbReference>
<dbReference type="eggNOG" id="COG4188">
    <property type="taxonomic scope" value="Bacteria"/>
</dbReference>
<proteinExistence type="predicted"/>
<evidence type="ECO:0000256" key="4">
    <source>
        <dbReference type="SAM" id="SignalP"/>
    </source>
</evidence>
<gene>
    <name evidence="5" type="ordered locus">Psta_1703</name>
</gene>
<evidence type="ECO:0000256" key="2">
    <source>
        <dbReference type="ARBA" id="ARBA00022963"/>
    </source>
</evidence>
<evidence type="ECO:0000313" key="5">
    <source>
        <dbReference type="EMBL" id="ADB16378.1"/>
    </source>
</evidence>
<protein>
    <submittedName>
        <fullName evidence="5">Dienelactone hydrolase-like protein</fullName>
    </submittedName>
</protein>
<keyword evidence="3" id="KW-0443">Lipid metabolism</keyword>
<sequence length="336" mass="36970" precursor="true">MQFTKNSGLLASTLLLLLSGASAVAAEYNPLESKQQAKTEIETLVDKTRKREIPVRFYLPEESGPRPVVLFSHGLGGSRDNNGYIGEHLAGRGYVCIFLQHPGSDESVWKGTKPTEIMPAMQKAASYENLELRCQDVKAVVEQLSVWNKTQGHLLFGRVDPQRIGMSGHSFGASTTQGVLGQSIPLLGPRFLVPEIRAGIAYSPSIPQRGNPETAFAKIDRPFLLMTGTLDDSPIGGQTPASRRKVYPALPTTIDRYELVLDGGKHSAFSEREIKLKLLGGGQKNPNHHRVILAITAAFWDTYLKEDSAAQAWLQGEGPRQIMEKPDLWQMGLKKK</sequence>
<dbReference type="HOGENOM" id="CLU_066851_0_0_0"/>
<dbReference type="Proteomes" id="UP000001887">
    <property type="component" value="Chromosome"/>
</dbReference>
<feature type="chain" id="PRO_5003034396" evidence="4">
    <location>
        <begin position="26"/>
        <end position="336"/>
    </location>
</feature>
<dbReference type="STRING" id="530564.Psta_1703"/>
<evidence type="ECO:0000256" key="3">
    <source>
        <dbReference type="ARBA" id="ARBA00023098"/>
    </source>
</evidence>
<accession>D2QYS3</accession>
<reference evidence="5 6" key="1">
    <citation type="journal article" date="2009" name="Stand. Genomic Sci.">
        <title>Complete genome sequence of Pirellula staleyi type strain (ATCC 27377).</title>
        <authorList>
            <person name="Clum A."/>
            <person name="Tindall B.J."/>
            <person name="Sikorski J."/>
            <person name="Ivanova N."/>
            <person name="Mavrommatis K."/>
            <person name="Lucas S."/>
            <person name="Glavina del Rio T."/>
            <person name="Nolan M."/>
            <person name="Chen F."/>
            <person name="Tice H."/>
            <person name="Pitluck S."/>
            <person name="Cheng J.F."/>
            <person name="Chertkov O."/>
            <person name="Brettin T."/>
            <person name="Han C."/>
            <person name="Detter J.C."/>
            <person name="Kuske C."/>
            <person name="Bruce D."/>
            <person name="Goodwin L."/>
            <person name="Ovchinikova G."/>
            <person name="Pati A."/>
            <person name="Mikhailova N."/>
            <person name="Chen A."/>
            <person name="Palaniappan K."/>
            <person name="Land M."/>
            <person name="Hauser L."/>
            <person name="Chang Y.J."/>
            <person name="Jeffries C.D."/>
            <person name="Chain P."/>
            <person name="Rohde M."/>
            <person name="Goker M."/>
            <person name="Bristow J."/>
            <person name="Eisen J.A."/>
            <person name="Markowitz V."/>
            <person name="Hugenholtz P."/>
            <person name="Kyrpides N.C."/>
            <person name="Klenk H.P."/>
            <person name="Lapidus A."/>
        </authorList>
    </citation>
    <scope>NUCLEOTIDE SEQUENCE [LARGE SCALE GENOMIC DNA]</scope>
    <source>
        <strain evidence="6">ATCC 27377 / DSM 6068 / ICPB 4128</strain>
    </source>
</reference>
<keyword evidence="2" id="KW-0442">Lipid degradation</keyword>
<dbReference type="SUPFAM" id="SSF53474">
    <property type="entry name" value="alpha/beta-Hydrolases"/>
    <property type="match status" value="1"/>
</dbReference>
<name>D2QYS3_PIRSD</name>
<dbReference type="GO" id="GO:0003847">
    <property type="term" value="F:1-alkyl-2-acetylglycerophosphocholine esterase activity"/>
    <property type="evidence" value="ECO:0007669"/>
    <property type="project" value="TreeGrafter"/>
</dbReference>
<dbReference type="PANTHER" id="PTHR10272:SF0">
    <property type="entry name" value="PLATELET-ACTIVATING FACTOR ACETYLHYDROLASE"/>
    <property type="match status" value="1"/>
</dbReference>
<keyword evidence="4" id="KW-0732">Signal</keyword>
<dbReference type="KEGG" id="psl:Psta_1703"/>
<dbReference type="Gene3D" id="3.40.50.1820">
    <property type="entry name" value="alpha/beta hydrolase"/>
    <property type="match status" value="1"/>
</dbReference>
<evidence type="ECO:0000256" key="1">
    <source>
        <dbReference type="ARBA" id="ARBA00022801"/>
    </source>
</evidence>
<dbReference type="InterPro" id="IPR029058">
    <property type="entry name" value="AB_hydrolase_fold"/>
</dbReference>
<dbReference type="OrthoDB" id="192696at2"/>
<dbReference type="AlphaFoldDB" id="D2QYS3"/>
<organism evidence="5 6">
    <name type="scientific">Pirellula staleyi (strain ATCC 27377 / DSM 6068 / ICPB 4128)</name>
    <name type="common">Pirella staleyi</name>
    <dbReference type="NCBI Taxonomy" id="530564"/>
    <lineage>
        <taxon>Bacteria</taxon>
        <taxon>Pseudomonadati</taxon>
        <taxon>Planctomycetota</taxon>
        <taxon>Planctomycetia</taxon>
        <taxon>Pirellulales</taxon>
        <taxon>Pirellulaceae</taxon>
        <taxon>Pirellula</taxon>
    </lineage>
</organism>
<keyword evidence="6" id="KW-1185">Reference proteome</keyword>
<dbReference type="GO" id="GO:0016042">
    <property type="term" value="P:lipid catabolic process"/>
    <property type="evidence" value="ECO:0007669"/>
    <property type="project" value="UniProtKB-KW"/>
</dbReference>
<keyword evidence="1 5" id="KW-0378">Hydrolase</keyword>
<evidence type="ECO:0000313" key="6">
    <source>
        <dbReference type="Proteomes" id="UP000001887"/>
    </source>
</evidence>